<keyword evidence="8" id="KW-0106">Calcium</keyword>
<keyword evidence="11" id="KW-0496">Mitochondrion</keyword>
<evidence type="ECO:0000256" key="12">
    <source>
        <dbReference type="ARBA" id="ARBA00023136"/>
    </source>
</evidence>
<protein>
    <recommendedName>
        <fullName evidence="15">EF-hand domain-containing protein</fullName>
    </recommendedName>
</protein>
<dbReference type="Gene3D" id="1.10.238.10">
    <property type="entry name" value="EF-hand"/>
    <property type="match status" value="2"/>
</dbReference>
<evidence type="ECO:0000256" key="9">
    <source>
        <dbReference type="ARBA" id="ARBA00022946"/>
    </source>
</evidence>
<evidence type="ECO:0000256" key="5">
    <source>
        <dbReference type="ARBA" id="ARBA00022723"/>
    </source>
</evidence>
<dbReference type="Pfam" id="PF13499">
    <property type="entry name" value="EF-hand_7"/>
    <property type="match status" value="1"/>
</dbReference>
<dbReference type="AlphaFoldDB" id="A0A2N9J6I1"/>
<evidence type="ECO:0000256" key="13">
    <source>
        <dbReference type="ARBA" id="ARBA00038333"/>
    </source>
</evidence>
<keyword evidence="7" id="KW-0999">Mitochondrion inner membrane</keyword>
<evidence type="ECO:0000256" key="14">
    <source>
        <dbReference type="SAM" id="MobiDB-lite"/>
    </source>
</evidence>
<comment type="similarity">
    <text evidence="13">Belongs to the MICU1 family. MICU1 subfamily.</text>
</comment>
<dbReference type="GO" id="GO:0005758">
    <property type="term" value="C:mitochondrial intermembrane space"/>
    <property type="evidence" value="ECO:0007669"/>
    <property type="project" value="UniProtKB-SubCell"/>
</dbReference>
<dbReference type="InterPro" id="IPR011992">
    <property type="entry name" value="EF-hand-dom_pair"/>
</dbReference>
<dbReference type="SMART" id="SM00054">
    <property type="entry name" value="EFh"/>
    <property type="match status" value="3"/>
</dbReference>
<evidence type="ECO:0000256" key="8">
    <source>
        <dbReference type="ARBA" id="ARBA00022837"/>
    </source>
</evidence>
<evidence type="ECO:0000256" key="6">
    <source>
        <dbReference type="ARBA" id="ARBA00022737"/>
    </source>
</evidence>
<keyword evidence="10" id="KW-0406">Ion transport</keyword>
<dbReference type="InterPro" id="IPR039800">
    <property type="entry name" value="MICU1/2/3"/>
</dbReference>
<evidence type="ECO:0000256" key="1">
    <source>
        <dbReference type="ARBA" id="ARBA00004273"/>
    </source>
</evidence>
<evidence type="ECO:0000313" key="16">
    <source>
        <dbReference type="EMBL" id="SPD32822.1"/>
    </source>
</evidence>
<feature type="domain" description="EF-hand" evidence="15">
    <location>
        <begin position="237"/>
        <end position="272"/>
    </location>
</feature>
<keyword evidence="6" id="KW-0677">Repeat</keyword>
<dbReference type="GO" id="GO:0051560">
    <property type="term" value="P:mitochondrial calcium ion homeostasis"/>
    <property type="evidence" value="ECO:0007669"/>
    <property type="project" value="TreeGrafter"/>
</dbReference>
<feature type="domain" description="EF-hand" evidence="15">
    <location>
        <begin position="387"/>
        <end position="422"/>
    </location>
</feature>
<comment type="subcellular location">
    <subcellularLocation>
        <location evidence="1">Mitochondrion inner membrane</location>
    </subcellularLocation>
    <subcellularLocation>
        <location evidence="2">Mitochondrion intermembrane space</location>
    </subcellularLocation>
</comment>
<gene>
    <name evidence="16" type="ORF">FSB_LOCUS60704</name>
</gene>
<dbReference type="PROSITE" id="PS00018">
    <property type="entry name" value="EF_HAND_1"/>
    <property type="match status" value="2"/>
</dbReference>
<dbReference type="PROSITE" id="PS50222">
    <property type="entry name" value="EF_HAND_2"/>
    <property type="match status" value="2"/>
</dbReference>
<proteinExistence type="inferred from homology"/>
<keyword evidence="5" id="KW-0479">Metal-binding</keyword>
<evidence type="ECO:0000256" key="10">
    <source>
        <dbReference type="ARBA" id="ARBA00023065"/>
    </source>
</evidence>
<dbReference type="PANTHER" id="PTHR12294:SF1">
    <property type="entry name" value="CALCIUM UPTAKE PROTEIN 1, MITOCHONDRIAL"/>
    <property type="match status" value="1"/>
</dbReference>
<evidence type="ECO:0000256" key="11">
    <source>
        <dbReference type="ARBA" id="ARBA00023128"/>
    </source>
</evidence>
<dbReference type="Pfam" id="PF13833">
    <property type="entry name" value="EF-hand_8"/>
    <property type="match status" value="1"/>
</dbReference>
<dbReference type="GO" id="GO:0005509">
    <property type="term" value="F:calcium ion binding"/>
    <property type="evidence" value="ECO:0007669"/>
    <property type="project" value="InterPro"/>
</dbReference>
<dbReference type="GO" id="GO:1990246">
    <property type="term" value="C:uniplex complex"/>
    <property type="evidence" value="ECO:0007669"/>
    <property type="project" value="TreeGrafter"/>
</dbReference>
<feature type="compositionally biased region" description="Low complexity" evidence="14">
    <location>
        <begin position="31"/>
        <end position="51"/>
    </location>
</feature>
<evidence type="ECO:0000256" key="3">
    <source>
        <dbReference type="ARBA" id="ARBA00022448"/>
    </source>
</evidence>
<evidence type="ECO:0000256" key="7">
    <source>
        <dbReference type="ARBA" id="ARBA00022792"/>
    </source>
</evidence>
<organism evidence="16">
    <name type="scientific">Fagus sylvatica</name>
    <name type="common">Beechnut</name>
    <dbReference type="NCBI Taxonomy" id="28930"/>
    <lineage>
        <taxon>Eukaryota</taxon>
        <taxon>Viridiplantae</taxon>
        <taxon>Streptophyta</taxon>
        <taxon>Embryophyta</taxon>
        <taxon>Tracheophyta</taxon>
        <taxon>Spermatophyta</taxon>
        <taxon>Magnoliopsida</taxon>
        <taxon>eudicotyledons</taxon>
        <taxon>Gunneridae</taxon>
        <taxon>Pentapetalae</taxon>
        <taxon>rosids</taxon>
        <taxon>fabids</taxon>
        <taxon>Fagales</taxon>
        <taxon>Fagaceae</taxon>
        <taxon>Fagus</taxon>
    </lineage>
</organism>
<dbReference type="SUPFAM" id="SSF47473">
    <property type="entry name" value="EF-hand"/>
    <property type="match status" value="2"/>
</dbReference>
<keyword evidence="12" id="KW-0472">Membrane</keyword>
<dbReference type="EMBL" id="OIVN01006423">
    <property type="protein sequence ID" value="SPD32822.1"/>
    <property type="molecule type" value="Genomic_DNA"/>
</dbReference>
<keyword evidence="4" id="KW-0109">Calcium transport</keyword>
<dbReference type="PANTHER" id="PTHR12294">
    <property type="entry name" value="EF HAND DOMAIN FAMILY A1,A2-RELATED"/>
    <property type="match status" value="1"/>
</dbReference>
<evidence type="ECO:0000256" key="4">
    <source>
        <dbReference type="ARBA" id="ARBA00022568"/>
    </source>
</evidence>
<dbReference type="InterPro" id="IPR018247">
    <property type="entry name" value="EF_Hand_1_Ca_BS"/>
</dbReference>
<accession>A0A2N9J6I1</accession>
<dbReference type="InterPro" id="IPR002048">
    <property type="entry name" value="EF_hand_dom"/>
</dbReference>
<feature type="region of interest" description="Disordered" evidence="14">
    <location>
        <begin position="31"/>
        <end position="58"/>
    </location>
</feature>
<keyword evidence="3" id="KW-0813">Transport</keyword>
<evidence type="ECO:0000256" key="2">
    <source>
        <dbReference type="ARBA" id="ARBA00004569"/>
    </source>
</evidence>
<reference evidence="16" key="1">
    <citation type="submission" date="2018-02" db="EMBL/GenBank/DDBJ databases">
        <authorList>
            <person name="Cohen D.B."/>
            <person name="Kent A.D."/>
        </authorList>
    </citation>
    <scope>NUCLEOTIDE SEQUENCE</scope>
</reference>
<sequence>MFSSASLRKSSPSIHQFVTLQRFKARPFFNQSQPSTSSSSSSLFSSSPSSSGGSGYDDNKSKGSVFRLFMIVGSGLGFCSYWFSSSSSSLNTNSFLSFSDWPRDTTWAVNHDDPFQHSKPGKEPKFLFGDAYRKRVFFKYEKRMRLRSPPEKVFEYFASVRTPSGEIFMTPADLMRAIVPVFPSSESNRVREGFLRGERVPGELHCAPSKFFMLFDTNNDGLISFAEYIFFVTLLSIPESSFTVAFKMFDLDNNGEIDREEFKKVMALMRSQNRQGAHYKDGRRLGSQSFSRKWGPVGILRLEFCHYDYNSRGTISAKDFALSLVASADINHINKMLDRVDELNNLPHLRDIRITFEEFKAFAHLRKELHSFTLAIFSDGKVCGICITDSVVDIIFHVFDSNRDGNISSNEFVRVLQRRESDMLSSGSRGLISSWLNCATNCSSAKLIL</sequence>
<dbReference type="CDD" id="cd00051">
    <property type="entry name" value="EFh"/>
    <property type="match status" value="1"/>
</dbReference>
<dbReference type="GO" id="GO:0036444">
    <property type="term" value="P:calcium import into the mitochondrion"/>
    <property type="evidence" value="ECO:0007669"/>
    <property type="project" value="TreeGrafter"/>
</dbReference>
<name>A0A2N9J6I1_FAGSY</name>
<evidence type="ECO:0000259" key="15">
    <source>
        <dbReference type="PROSITE" id="PS50222"/>
    </source>
</evidence>
<keyword evidence="9" id="KW-0809">Transit peptide</keyword>